<evidence type="ECO:0000313" key="2">
    <source>
        <dbReference type="Proteomes" id="UP000401081"/>
    </source>
</evidence>
<dbReference type="Proteomes" id="UP000401081">
    <property type="component" value="Unassembled WGS sequence"/>
</dbReference>
<accession>A0A485CWX6</accession>
<dbReference type="AlphaFoldDB" id="A0A485CWX6"/>
<protein>
    <submittedName>
        <fullName evidence="1">Uncharacterized protein</fullName>
    </submittedName>
</protein>
<proteinExistence type="predicted"/>
<keyword evidence="2" id="KW-1185">Reference proteome</keyword>
<sequence length="40" mass="4613">MGRLNLVWFRIVQTPKPYQALSTAQKSSLTLTMLKMAQIF</sequence>
<dbReference type="EMBL" id="CAADJD010000031">
    <property type="protein sequence ID" value="VFS89306.1"/>
    <property type="molecule type" value="Genomic_DNA"/>
</dbReference>
<reference evidence="1 2" key="1">
    <citation type="submission" date="2019-03" db="EMBL/GenBank/DDBJ databases">
        <authorList>
            <consortium name="Pathogen Informatics"/>
        </authorList>
    </citation>
    <scope>NUCLEOTIDE SEQUENCE [LARGE SCALE GENOMIC DNA]</scope>
    <source>
        <strain evidence="1 2">NCTC12993</strain>
    </source>
</reference>
<name>A0A485CWX6_KLUCR</name>
<gene>
    <name evidence="1" type="ORF">NCTC12993_07232</name>
</gene>
<evidence type="ECO:0000313" key="1">
    <source>
        <dbReference type="EMBL" id="VFS89306.1"/>
    </source>
</evidence>
<organism evidence="1 2">
    <name type="scientific">Kluyvera cryocrescens</name>
    <name type="common">Kluyvera citrophila</name>
    <dbReference type="NCBI Taxonomy" id="580"/>
    <lineage>
        <taxon>Bacteria</taxon>
        <taxon>Pseudomonadati</taxon>
        <taxon>Pseudomonadota</taxon>
        <taxon>Gammaproteobacteria</taxon>
        <taxon>Enterobacterales</taxon>
        <taxon>Enterobacteriaceae</taxon>
        <taxon>Kluyvera</taxon>
    </lineage>
</organism>